<name>A0A8X6MYA5_NEPPI</name>
<dbReference type="AlphaFoldDB" id="A0A8X6MYA5"/>
<evidence type="ECO:0000256" key="2">
    <source>
        <dbReference type="SAM" id="Phobius"/>
    </source>
</evidence>
<gene>
    <name evidence="3" type="ORF">NPIL_56961</name>
</gene>
<keyword evidence="2" id="KW-0472">Membrane</keyword>
<feature type="transmembrane region" description="Helical" evidence="2">
    <location>
        <begin position="12"/>
        <end position="37"/>
    </location>
</feature>
<keyword evidence="2" id="KW-0812">Transmembrane</keyword>
<keyword evidence="4" id="KW-1185">Reference proteome</keyword>
<keyword evidence="2" id="KW-1133">Transmembrane helix</keyword>
<keyword evidence="1" id="KW-0175">Coiled coil</keyword>
<organism evidence="3 4">
    <name type="scientific">Nephila pilipes</name>
    <name type="common">Giant wood spider</name>
    <name type="synonym">Nephila maculata</name>
    <dbReference type="NCBI Taxonomy" id="299642"/>
    <lineage>
        <taxon>Eukaryota</taxon>
        <taxon>Metazoa</taxon>
        <taxon>Ecdysozoa</taxon>
        <taxon>Arthropoda</taxon>
        <taxon>Chelicerata</taxon>
        <taxon>Arachnida</taxon>
        <taxon>Araneae</taxon>
        <taxon>Araneomorphae</taxon>
        <taxon>Entelegynae</taxon>
        <taxon>Araneoidea</taxon>
        <taxon>Nephilidae</taxon>
        <taxon>Nephila</taxon>
    </lineage>
</organism>
<accession>A0A8X6MYA5</accession>
<comment type="caution">
    <text evidence="3">The sequence shown here is derived from an EMBL/GenBank/DDBJ whole genome shotgun (WGS) entry which is preliminary data.</text>
</comment>
<evidence type="ECO:0000313" key="4">
    <source>
        <dbReference type="Proteomes" id="UP000887013"/>
    </source>
</evidence>
<sequence length="92" mass="10805">MESKSIEKAIMLTWLWFTIIFFNSWEILFLPSVLIALDCLFETEPKMKTQAEDSGEKATRIAIHEESLNQLIRSLIEEEKKKNQEKKKSKNS</sequence>
<dbReference type="EMBL" id="BMAW01003541">
    <property type="protein sequence ID" value="GFS84181.1"/>
    <property type="molecule type" value="Genomic_DNA"/>
</dbReference>
<feature type="coiled-coil region" evidence="1">
    <location>
        <begin position="61"/>
        <end position="88"/>
    </location>
</feature>
<evidence type="ECO:0000256" key="1">
    <source>
        <dbReference type="SAM" id="Coils"/>
    </source>
</evidence>
<evidence type="ECO:0000313" key="3">
    <source>
        <dbReference type="EMBL" id="GFS84181.1"/>
    </source>
</evidence>
<protein>
    <submittedName>
        <fullName evidence="3">Uncharacterized protein</fullName>
    </submittedName>
</protein>
<reference evidence="3" key="1">
    <citation type="submission" date="2020-08" db="EMBL/GenBank/DDBJ databases">
        <title>Multicomponent nature underlies the extraordinary mechanical properties of spider dragline silk.</title>
        <authorList>
            <person name="Kono N."/>
            <person name="Nakamura H."/>
            <person name="Mori M."/>
            <person name="Yoshida Y."/>
            <person name="Ohtoshi R."/>
            <person name="Malay A.D."/>
            <person name="Moran D.A.P."/>
            <person name="Tomita M."/>
            <person name="Numata K."/>
            <person name="Arakawa K."/>
        </authorList>
    </citation>
    <scope>NUCLEOTIDE SEQUENCE</scope>
</reference>
<proteinExistence type="predicted"/>
<dbReference type="Proteomes" id="UP000887013">
    <property type="component" value="Unassembled WGS sequence"/>
</dbReference>